<dbReference type="NCBIfam" id="TIGR00254">
    <property type="entry name" value="GGDEF"/>
    <property type="match status" value="1"/>
</dbReference>
<comment type="caution">
    <text evidence="3">The sequence shown here is derived from an EMBL/GenBank/DDBJ whole genome shotgun (WGS) entry which is preliminary data.</text>
</comment>
<feature type="transmembrane region" description="Helical" evidence="1">
    <location>
        <begin position="30"/>
        <end position="49"/>
    </location>
</feature>
<dbReference type="Proteomes" id="UP001500571">
    <property type="component" value="Unassembled WGS sequence"/>
</dbReference>
<feature type="transmembrane region" description="Helical" evidence="1">
    <location>
        <begin position="140"/>
        <end position="161"/>
    </location>
</feature>
<proteinExistence type="predicted"/>
<dbReference type="InterPro" id="IPR043128">
    <property type="entry name" value="Rev_trsase/Diguanyl_cyclase"/>
</dbReference>
<evidence type="ECO:0000313" key="4">
    <source>
        <dbReference type="Proteomes" id="UP001500571"/>
    </source>
</evidence>
<dbReference type="RefSeq" id="WP_344044148.1">
    <property type="nucleotide sequence ID" value="NZ_BAAAPB010000001.1"/>
</dbReference>
<dbReference type="InterPro" id="IPR000160">
    <property type="entry name" value="GGDEF_dom"/>
</dbReference>
<keyword evidence="4" id="KW-1185">Reference proteome</keyword>
<feature type="transmembrane region" description="Helical" evidence="1">
    <location>
        <begin position="106"/>
        <end position="128"/>
    </location>
</feature>
<evidence type="ECO:0000256" key="1">
    <source>
        <dbReference type="SAM" id="Phobius"/>
    </source>
</evidence>
<evidence type="ECO:0000259" key="2">
    <source>
        <dbReference type="PROSITE" id="PS50887"/>
    </source>
</evidence>
<feature type="transmembrane region" description="Helical" evidence="1">
    <location>
        <begin position="70"/>
        <end position="94"/>
    </location>
</feature>
<dbReference type="InterPro" id="IPR050469">
    <property type="entry name" value="Diguanylate_Cyclase"/>
</dbReference>
<feature type="domain" description="GGDEF" evidence="2">
    <location>
        <begin position="263"/>
        <end position="397"/>
    </location>
</feature>
<evidence type="ECO:0000313" key="3">
    <source>
        <dbReference type="EMBL" id="GAA1957221.1"/>
    </source>
</evidence>
<keyword evidence="1" id="KW-0472">Membrane</keyword>
<dbReference type="CDD" id="cd01949">
    <property type="entry name" value="GGDEF"/>
    <property type="match status" value="1"/>
</dbReference>
<dbReference type="InterPro" id="IPR029787">
    <property type="entry name" value="Nucleotide_cyclase"/>
</dbReference>
<organism evidence="3 4">
    <name type="scientific">Nocardioides panacihumi</name>
    <dbReference type="NCBI Taxonomy" id="400774"/>
    <lineage>
        <taxon>Bacteria</taxon>
        <taxon>Bacillati</taxon>
        <taxon>Actinomycetota</taxon>
        <taxon>Actinomycetes</taxon>
        <taxon>Propionibacteriales</taxon>
        <taxon>Nocardioidaceae</taxon>
        <taxon>Nocardioides</taxon>
    </lineage>
</organism>
<feature type="transmembrane region" description="Helical" evidence="1">
    <location>
        <begin position="192"/>
        <end position="217"/>
    </location>
</feature>
<dbReference type="SMART" id="SM00267">
    <property type="entry name" value="GGDEF"/>
    <property type="match status" value="1"/>
</dbReference>
<reference evidence="3 4" key="1">
    <citation type="journal article" date="2019" name="Int. J. Syst. Evol. Microbiol.">
        <title>The Global Catalogue of Microorganisms (GCM) 10K type strain sequencing project: providing services to taxonomists for standard genome sequencing and annotation.</title>
        <authorList>
            <consortium name="The Broad Institute Genomics Platform"/>
            <consortium name="The Broad Institute Genome Sequencing Center for Infectious Disease"/>
            <person name="Wu L."/>
            <person name="Ma J."/>
        </authorList>
    </citation>
    <scope>NUCLEOTIDE SEQUENCE [LARGE SCALE GENOMIC DNA]</scope>
    <source>
        <strain evidence="3 4">JCM 15309</strain>
    </source>
</reference>
<keyword evidence="1" id="KW-1133">Transmembrane helix</keyword>
<sequence length="400" mass="42984">MYRLYLVATMVATLVLPVALMPFGHERGQGSAVGVALVIVVASVLNVEIGRWLEGGMSGSQRPHKALSAWAFASALLLPTWWLLPVVSFTYAHAWWRGLRVPVWKWIGSGAYLVLCGTTAAVTAAAIAGPEVDLMAGSGLRGLVAVLAAAGAFLAVETLLFHGSAYLNRPESEVWLRKTLRSRSFYLTETGVLLVGGLSAAIWTGAAWFLVLLIPVYGLTQRAVLHEPLQERADGDEKTGVLRFEAWRRVADLGTQRCLRRGEPWAVLFADIDHFKRFNDTWGHLAGDRALAAVAQTLVRTVAAAIGDRGVVGRFGGEEFCVFLRSTELEATELADRIRAAVAQLDMAEGSPLTVSVGLASVPPGALVGIEAALDHADRALFQAKEAGRNATRVQLVGIR</sequence>
<name>A0ABN2QRQ7_9ACTN</name>
<dbReference type="SUPFAM" id="SSF55073">
    <property type="entry name" value="Nucleotide cyclase"/>
    <property type="match status" value="1"/>
</dbReference>
<protein>
    <submittedName>
        <fullName evidence="3">GGDEF domain-containing protein</fullName>
    </submittedName>
</protein>
<dbReference type="Gene3D" id="3.30.70.270">
    <property type="match status" value="1"/>
</dbReference>
<dbReference type="PROSITE" id="PS50887">
    <property type="entry name" value="GGDEF"/>
    <property type="match status" value="1"/>
</dbReference>
<keyword evidence="1" id="KW-0812">Transmembrane</keyword>
<dbReference type="PANTHER" id="PTHR45138:SF9">
    <property type="entry name" value="DIGUANYLATE CYCLASE DGCM-RELATED"/>
    <property type="match status" value="1"/>
</dbReference>
<accession>A0ABN2QRQ7</accession>
<dbReference type="Pfam" id="PF00990">
    <property type="entry name" value="GGDEF"/>
    <property type="match status" value="1"/>
</dbReference>
<dbReference type="EMBL" id="BAAAPB010000001">
    <property type="protein sequence ID" value="GAA1957221.1"/>
    <property type="molecule type" value="Genomic_DNA"/>
</dbReference>
<gene>
    <name evidence="3" type="ORF">GCM10009798_15770</name>
</gene>
<dbReference type="PANTHER" id="PTHR45138">
    <property type="entry name" value="REGULATORY COMPONENTS OF SENSORY TRANSDUCTION SYSTEM"/>
    <property type="match status" value="1"/>
</dbReference>